<name>A0A7R8W5M8_9CRUS</name>
<dbReference type="EMBL" id="OB660456">
    <property type="protein sequence ID" value="CAD7224869.1"/>
    <property type="molecule type" value="Genomic_DNA"/>
</dbReference>
<protein>
    <submittedName>
        <fullName evidence="1">Uncharacterized protein</fullName>
    </submittedName>
</protein>
<sequence>MSEEATAMETEDTMDIGISVARYRMKSIVVSRQPHLLIALLSLLPLLRGVDAIHCYQCGMQTGNEAGDCADFLNSKVTMTEHRFAVKCQDDHVCAKTVNVLNAINEVLNPSGREVKNETTMGSRKRDRNKSPAVLLPITWNREMFSFELELLEQRSPPLMFSNFELQEIRPPHGADDDDIIVAHSALLSEKFGSVLSPVPTKEI</sequence>
<dbReference type="AlphaFoldDB" id="A0A7R8W5M8"/>
<organism evidence="1">
    <name type="scientific">Cyprideis torosa</name>
    <dbReference type="NCBI Taxonomy" id="163714"/>
    <lineage>
        <taxon>Eukaryota</taxon>
        <taxon>Metazoa</taxon>
        <taxon>Ecdysozoa</taxon>
        <taxon>Arthropoda</taxon>
        <taxon>Crustacea</taxon>
        <taxon>Oligostraca</taxon>
        <taxon>Ostracoda</taxon>
        <taxon>Podocopa</taxon>
        <taxon>Podocopida</taxon>
        <taxon>Cytherocopina</taxon>
        <taxon>Cytheroidea</taxon>
        <taxon>Cytherideidae</taxon>
        <taxon>Cyprideis</taxon>
    </lineage>
</organism>
<reference evidence="1" key="1">
    <citation type="submission" date="2020-11" db="EMBL/GenBank/DDBJ databases">
        <authorList>
            <person name="Tran Van P."/>
        </authorList>
    </citation>
    <scope>NUCLEOTIDE SEQUENCE</scope>
</reference>
<gene>
    <name evidence="1" type="ORF">CTOB1V02_LOCUS2821</name>
</gene>
<evidence type="ECO:0000313" key="1">
    <source>
        <dbReference type="EMBL" id="CAD7224869.1"/>
    </source>
</evidence>
<accession>A0A7R8W5M8</accession>
<proteinExistence type="predicted"/>